<proteinExistence type="predicted"/>
<accession>A0ABU2JZF1</accession>
<dbReference type="Pfam" id="PF03358">
    <property type="entry name" value="FMN_red"/>
    <property type="match status" value="1"/>
</dbReference>
<dbReference type="EMBL" id="JAVREO010000023">
    <property type="protein sequence ID" value="MDT0270141.1"/>
    <property type="molecule type" value="Genomic_DNA"/>
</dbReference>
<reference evidence="4" key="1">
    <citation type="submission" date="2023-07" db="EMBL/GenBank/DDBJ databases">
        <title>30 novel species of actinomycetes from the DSMZ collection.</title>
        <authorList>
            <person name="Nouioui I."/>
        </authorList>
    </citation>
    <scope>NUCLEOTIDE SEQUENCE [LARGE SCALE GENOMIC DNA]</scope>
    <source>
        <strain evidence="4">DSM 44915</strain>
    </source>
</reference>
<dbReference type="InterPro" id="IPR050712">
    <property type="entry name" value="NAD(P)H-dep_reductase"/>
</dbReference>
<dbReference type="PANTHER" id="PTHR30543">
    <property type="entry name" value="CHROMATE REDUCTASE"/>
    <property type="match status" value="1"/>
</dbReference>
<dbReference type="InterPro" id="IPR029039">
    <property type="entry name" value="Flavoprotein-like_sf"/>
</dbReference>
<gene>
    <name evidence="3" type="ORF">RM844_28100</name>
</gene>
<dbReference type="Gene3D" id="3.40.50.360">
    <property type="match status" value="1"/>
</dbReference>
<dbReference type="SUPFAM" id="SSF52218">
    <property type="entry name" value="Flavoproteins"/>
    <property type="match status" value="1"/>
</dbReference>
<dbReference type="Proteomes" id="UP001183410">
    <property type="component" value="Unassembled WGS sequence"/>
</dbReference>
<dbReference type="RefSeq" id="WP_311670215.1">
    <property type="nucleotide sequence ID" value="NZ_JAVREO010000023.1"/>
</dbReference>
<keyword evidence="3" id="KW-0560">Oxidoreductase</keyword>
<organism evidence="3 4">
    <name type="scientific">Streptomyces chisholmiae</name>
    <dbReference type="NCBI Taxonomy" id="3075540"/>
    <lineage>
        <taxon>Bacteria</taxon>
        <taxon>Bacillati</taxon>
        <taxon>Actinomycetota</taxon>
        <taxon>Actinomycetes</taxon>
        <taxon>Kitasatosporales</taxon>
        <taxon>Streptomycetaceae</taxon>
        <taxon>Streptomyces</taxon>
    </lineage>
</organism>
<name>A0ABU2JZF1_9ACTN</name>
<dbReference type="PANTHER" id="PTHR30543:SF21">
    <property type="entry name" value="NAD(P)H-DEPENDENT FMN REDUCTASE LOT6"/>
    <property type="match status" value="1"/>
</dbReference>
<feature type="region of interest" description="Disordered" evidence="1">
    <location>
        <begin position="1"/>
        <end position="39"/>
    </location>
</feature>
<protein>
    <submittedName>
        <fullName evidence="3">NAD(P)H-dependent oxidoreductase</fullName>
        <ecNumber evidence="3">1.-.-.-</ecNumber>
    </submittedName>
</protein>
<sequence>MSTAIDVPGSGIPTSDPVGDSTPAGDSTTGVEPAGAGSAEAGRPVRITVILGSVRDGRFLPTVADWFTERVAERAAGRGDVLVDRLDLAEVPLPLDMAAPDGGSSPEVGAALAAAARRLAEADAFVVITPEYNHSFPAALKNLVDWHFAEWQAKPVGFVSYGGVSGGLRAVEQLRTVFAELHAVTIRRSVSFHHPWSWFDEAGRPSDPEGSAAAAAGMLDQLHWWASALRQARAETPYAA</sequence>
<feature type="domain" description="NADPH-dependent FMN reductase-like" evidence="2">
    <location>
        <begin position="46"/>
        <end position="194"/>
    </location>
</feature>
<dbReference type="GO" id="GO:0016491">
    <property type="term" value="F:oxidoreductase activity"/>
    <property type="evidence" value="ECO:0007669"/>
    <property type="project" value="UniProtKB-KW"/>
</dbReference>
<comment type="caution">
    <text evidence="3">The sequence shown here is derived from an EMBL/GenBank/DDBJ whole genome shotgun (WGS) entry which is preliminary data.</text>
</comment>
<keyword evidence="4" id="KW-1185">Reference proteome</keyword>
<evidence type="ECO:0000313" key="3">
    <source>
        <dbReference type="EMBL" id="MDT0270141.1"/>
    </source>
</evidence>
<dbReference type="EC" id="1.-.-.-" evidence="3"/>
<evidence type="ECO:0000259" key="2">
    <source>
        <dbReference type="Pfam" id="PF03358"/>
    </source>
</evidence>
<evidence type="ECO:0000313" key="4">
    <source>
        <dbReference type="Proteomes" id="UP001183410"/>
    </source>
</evidence>
<dbReference type="InterPro" id="IPR005025">
    <property type="entry name" value="FMN_Rdtase-like_dom"/>
</dbReference>
<evidence type="ECO:0000256" key="1">
    <source>
        <dbReference type="SAM" id="MobiDB-lite"/>
    </source>
</evidence>